<organism evidence="2 3">
    <name type="scientific">Athelia psychrophila</name>
    <dbReference type="NCBI Taxonomy" id="1759441"/>
    <lineage>
        <taxon>Eukaryota</taxon>
        <taxon>Fungi</taxon>
        <taxon>Dikarya</taxon>
        <taxon>Basidiomycota</taxon>
        <taxon>Agaricomycotina</taxon>
        <taxon>Agaricomycetes</taxon>
        <taxon>Agaricomycetidae</taxon>
        <taxon>Atheliales</taxon>
        <taxon>Atheliaceae</taxon>
        <taxon>Athelia</taxon>
    </lineage>
</organism>
<dbReference type="InterPro" id="IPR004875">
    <property type="entry name" value="DDE_SF_endonuclease_dom"/>
</dbReference>
<dbReference type="GO" id="GO:0003677">
    <property type="term" value="F:DNA binding"/>
    <property type="evidence" value="ECO:0007669"/>
    <property type="project" value="TreeGrafter"/>
</dbReference>
<protein>
    <submittedName>
        <fullName evidence="2">DDE-domain-containing protein</fullName>
    </submittedName>
</protein>
<name>A0A165YB09_9AGAM</name>
<gene>
    <name evidence="2" type="ORF">FIBSPDRAFT_760021</name>
</gene>
<reference evidence="2 3" key="1">
    <citation type="journal article" date="2016" name="Mol. Biol. Evol.">
        <title>Comparative Genomics of Early-Diverging Mushroom-Forming Fungi Provides Insights into the Origins of Lignocellulose Decay Capabilities.</title>
        <authorList>
            <person name="Nagy L.G."/>
            <person name="Riley R."/>
            <person name="Tritt A."/>
            <person name="Adam C."/>
            <person name="Daum C."/>
            <person name="Floudas D."/>
            <person name="Sun H."/>
            <person name="Yadav J.S."/>
            <person name="Pangilinan J."/>
            <person name="Larsson K.H."/>
            <person name="Matsuura K."/>
            <person name="Barry K."/>
            <person name="Labutti K."/>
            <person name="Kuo R."/>
            <person name="Ohm R.A."/>
            <person name="Bhattacharya S.S."/>
            <person name="Shirouzu T."/>
            <person name="Yoshinaga Y."/>
            <person name="Martin F.M."/>
            <person name="Grigoriev I.V."/>
            <person name="Hibbett D.S."/>
        </authorList>
    </citation>
    <scope>NUCLEOTIDE SEQUENCE [LARGE SCALE GENOMIC DNA]</scope>
    <source>
        <strain evidence="2 3">CBS 109695</strain>
    </source>
</reference>
<dbReference type="PANTHER" id="PTHR19303">
    <property type="entry name" value="TRANSPOSON"/>
    <property type="match status" value="1"/>
</dbReference>
<sequence length="265" mass="29722">MTEDTFVSKDIKPWRKWGADEIGIEMGYAPRRRVVGPIGQKTQHDQGDGNREMVTVMNTICADGTYLKPFVIYKGKNILSRWGAQNNPLDATIAVSENGWIDNELGVDYIRDFDEQTRDDTGEVRWLAIDGHGSHVTNEFIDYAENHDIELGCYIPHSTHVYQGLDVGVHGPLKTYWGQERNKLEEDGKVVTKDNFVEVCSKAHMKAFTRENILAAFRKTGLEPFNPAVVTEDMLAPSQETSIQFGTALPTVQSGPVDTVLQVLH</sequence>
<evidence type="ECO:0000313" key="3">
    <source>
        <dbReference type="Proteomes" id="UP000076532"/>
    </source>
</evidence>
<dbReference type="Proteomes" id="UP000076532">
    <property type="component" value="Unassembled WGS sequence"/>
</dbReference>
<dbReference type="GO" id="GO:0005634">
    <property type="term" value="C:nucleus"/>
    <property type="evidence" value="ECO:0007669"/>
    <property type="project" value="TreeGrafter"/>
</dbReference>
<dbReference type="STRING" id="436010.A0A165YB09"/>
<proteinExistence type="predicted"/>
<dbReference type="OrthoDB" id="2917041at2759"/>
<dbReference type="EMBL" id="KV417701">
    <property type="protein sequence ID" value="KZP09381.1"/>
    <property type="molecule type" value="Genomic_DNA"/>
</dbReference>
<feature type="domain" description="DDE-1" evidence="1">
    <location>
        <begin position="52"/>
        <end position="217"/>
    </location>
</feature>
<evidence type="ECO:0000259" key="1">
    <source>
        <dbReference type="Pfam" id="PF03184"/>
    </source>
</evidence>
<keyword evidence="3" id="KW-1185">Reference proteome</keyword>
<dbReference type="Pfam" id="PF03184">
    <property type="entry name" value="DDE_1"/>
    <property type="match status" value="1"/>
</dbReference>
<dbReference type="InterPro" id="IPR050863">
    <property type="entry name" value="CenT-Element_Derived"/>
</dbReference>
<dbReference type="PANTHER" id="PTHR19303:SF74">
    <property type="entry name" value="POGO TRANSPOSABLE ELEMENT WITH KRAB DOMAIN"/>
    <property type="match status" value="1"/>
</dbReference>
<dbReference type="AlphaFoldDB" id="A0A165YB09"/>
<accession>A0A165YB09</accession>
<evidence type="ECO:0000313" key="2">
    <source>
        <dbReference type="EMBL" id="KZP09381.1"/>
    </source>
</evidence>